<dbReference type="AlphaFoldDB" id="A0A0B1TIP9"/>
<dbReference type="Proteomes" id="UP000053660">
    <property type="component" value="Unassembled WGS sequence"/>
</dbReference>
<proteinExistence type="predicted"/>
<protein>
    <submittedName>
        <fullName evidence="1">Uncharacterized protein</fullName>
    </submittedName>
</protein>
<evidence type="ECO:0000313" key="2">
    <source>
        <dbReference type="Proteomes" id="UP000053660"/>
    </source>
</evidence>
<name>A0A0B1TIP9_OESDE</name>
<evidence type="ECO:0000313" key="1">
    <source>
        <dbReference type="EMBL" id="KHJ95662.1"/>
    </source>
</evidence>
<feature type="non-terminal residue" evidence="1">
    <location>
        <position position="1"/>
    </location>
</feature>
<dbReference type="OrthoDB" id="441660at2759"/>
<gene>
    <name evidence="1" type="ORF">OESDEN_04391</name>
</gene>
<reference evidence="1 2" key="1">
    <citation type="submission" date="2014-03" db="EMBL/GenBank/DDBJ databases">
        <title>Draft genome of the hookworm Oesophagostomum dentatum.</title>
        <authorList>
            <person name="Mitreva M."/>
        </authorList>
    </citation>
    <scope>NUCLEOTIDE SEQUENCE [LARGE SCALE GENOMIC DNA]</scope>
    <source>
        <strain evidence="1 2">OD-Hann</strain>
    </source>
</reference>
<keyword evidence="2" id="KW-1185">Reference proteome</keyword>
<accession>A0A0B1TIP9</accession>
<organism evidence="1 2">
    <name type="scientific">Oesophagostomum dentatum</name>
    <name type="common">Nodular worm</name>
    <dbReference type="NCBI Taxonomy" id="61180"/>
    <lineage>
        <taxon>Eukaryota</taxon>
        <taxon>Metazoa</taxon>
        <taxon>Ecdysozoa</taxon>
        <taxon>Nematoda</taxon>
        <taxon>Chromadorea</taxon>
        <taxon>Rhabditida</taxon>
        <taxon>Rhabditina</taxon>
        <taxon>Rhabditomorpha</taxon>
        <taxon>Strongyloidea</taxon>
        <taxon>Strongylidae</taxon>
        <taxon>Oesophagostomum</taxon>
    </lineage>
</organism>
<dbReference type="EMBL" id="KN549892">
    <property type="protein sequence ID" value="KHJ95662.1"/>
    <property type="molecule type" value="Genomic_DNA"/>
</dbReference>
<sequence length="75" mass="8292">LIKGNKCGRLISKYLLLFTAPTPTDPSGTHLSQRCCIHAGCGQRCSANERCIPDDLNCWWRSCPDNGMGWCLPLP</sequence>